<dbReference type="Gene3D" id="3.90.550.10">
    <property type="entry name" value="Spore Coat Polysaccharide Biosynthesis Protein SpsA, Chain A"/>
    <property type="match status" value="1"/>
</dbReference>
<dbReference type="InterPro" id="IPR001173">
    <property type="entry name" value="Glyco_trans_2-like"/>
</dbReference>
<organism evidence="2 3">
    <name type="scientific">Candidatus Borkfalkia faecavium</name>
    <dbReference type="NCBI Taxonomy" id="2838508"/>
    <lineage>
        <taxon>Bacteria</taxon>
        <taxon>Bacillati</taxon>
        <taxon>Bacillota</taxon>
        <taxon>Clostridia</taxon>
        <taxon>Christensenellales</taxon>
        <taxon>Christensenellaceae</taxon>
        <taxon>Candidatus Borkfalkia</taxon>
    </lineage>
</organism>
<proteinExistence type="predicted"/>
<keyword evidence="2" id="KW-0328">Glycosyltransferase</keyword>
<dbReference type="EMBL" id="DXEW01000020">
    <property type="protein sequence ID" value="HIX50451.1"/>
    <property type="molecule type" value="Genomic_DNA"/>
</dbReference>
<feature type="domain" description="Glycosyltransferase 2-like" evidence="1">
    <location>
        <begin position="4"/>
        <end position="166"/>
    </location>
</feature>
<sequence length="353" mass="40197">MKISIVIPIYNKSKYINNGFRSLLAQSERGLEIICIDDGSTDGSIEIVKDIARKDSRIKLMTQQNQGAGAARNTGIKAAKGEYIAFLDADDYYPSANTLARLYAAAKTNNALICGGSLITWDGSIARTNFPENLSGNKFEKEGWVNFSDYQYDYAFYRFIYRREFLVKNGLYFPDYRRYQDPPFMLRAFARAGRFYAIPDATYCYRINSAHMDWTRDKVLDLLCGIEDNLKFSAANGYERLHALNYMRLNNDFRNAIVNVAVQYDGEGKILKKLIDVQRAANSGMLAASGRISGDEMSCSRSLSEIIVRLSAQGAQIKKEGWFINKKIFKAYTWPIRAAGKLARRIKYRDKDR</sequence>
<keyword evidence="2" id="KW-0808">Transferase</keyword>
<dbReference type="PANTHER" id="PTHR22916">
    <property type="entry name" value="GLYCOSYLTRANSFERASE"/>
    <property type="match status" value="1"/>
</dbReference>
<dbReference type="Pfam" id="PF00535">
    <property type="entry name" value="Glycos_transf_2"/>
    <property type="match status" value="1"/>
</dbReference>
<dbReference type="CDD" id="cd00761">
    <property type="entry name" value="Glyco_tranf_GTA_type"/>
    <property type="match status" value="1"/>
</dbReference>
<evidence type="ECO:0000313" key="3">
    <source>
        <dbReference type="Proteomes" id="UP000886847"/>
    </source>
</evidence>
<name>A0A9D1W0B6_9FIRM</name>
<comment type="caution">
    <text evidence="2">The sequence shown here is derived from an EMBL/GenBank/DDBJ whole genome shotgun (WGS) entry which is preliminary data.</text>
</comment>
<dbReference type="PANTHER" id="PTHR22916:SF3">
    <property type="entry name" value="UDP-GLCNAC:BETAGAL BETA-1,3-N-ACETYLGLUCOSAMINYLTRANSFERASE-LIKE PROTEIN 1"/>
    <property type="match status" value="1"/>
</dbReference>
<dbReference type="SUPFAM" id="SSF53448">
    <property type="entry name" value="Nucleotide-diphospho-sugar transferases"/>
    <property type="match status" value="1"/>
</dbReference>
<gene>
    <name evidence="2" type="ORF">H9851_04140</name>
</gene>
<evidence type="ECO:0000313" key="2">
    <source>
        <dbReference type="EMBL" id="HIX50451.1"/>
    </source>
</evidence>
<reference evidence="2" key="2">
    <citation type="submission" date="2021-04" db="EMBL/GenBank/DDBJ databases">
        <authorList>
            <person name="Gilroy R."/>
        </authorList>
    </citation>
    <scope>NUCLEOTIDE SEQUENCE</scope>
    <source>
        <strain evidence="2">2189</strain>
    </source>
</reference>
<reference evidence="2" key="1">
    <citation type="journal article" date="2021" name="PeerJ">
        <title>Extensive microbial diversity within the chicken gut microbiome revealed by metagenomics and culture.</title>
        <authorList>
            <person name="Gilroy R."/>
            <person name="Ravi A."/>
            <person name="Getino M."/>
            <person name="Pursley I."/>
            <person name="Horton D.L."/>
            <person name="Alikhan N.F."/>
            <person name="Baker D."/>
            <person name="Gharbi K."/>
            <person name="Hall N."/>
            <person name="Watson M."/>
            <person name="Adriaenssens E.M."/>
            <person name="Foster-Nyarko E."/>
            <person name="Jarju S."/>
            <person name="Secka A."/>
            <person name="Antonio M."/>
            <person name="Oren A."/>
            <person name="Chaudhuri R.R."/>
            <person name="La Ragione R."/>
            <person name="Hildebrand F."/>
            <person name="Pallen M.J."/>
        </authorList>
    </citation>
    <scope>NUCLEOTIDE SEQUENCE</scope>
    <source>
        <strain evidence="2">2189</strain>
    </source>
</reference>
<accession>A0A9D1W0B6</accession>
<dbReference type="AlphaFoldDB" id="A0A9D1W0B6"/>
<dbReference type="GO" id="GO:0016758">
    <property type="term" value="F:hexosyltransferase activity"/>
    <property type="evidence" value="ECO:0007669"/>
    <property type="project" value="UniProtKB-ARBA"/>
</dbReference>
<dbReference type="EC" id="2.4.-.-" evidence="2"/>
<dbReference type="InterPro" id="IPR029044">
    <property type="entry name" value="Nucleotide-diphossugar_trans"/>
</dbReference>
<protein>
    <submittedName>
        <fullName evidence="2">Glycosyltransferase</fullName>
        <ecNumber evidence="2">2.4.-.-</ecNumber>
    </submittedName>
</protein>
<evidence type="ECO:0000259" key="1">
    <source>
        <dbReference type="Pfam" id="PF00535"/>
    </source>
</evidence>
<dbReference type="Proteomes" id="UP000886847">
    <property type="component" value="Unassembled WGS sequence"/>
</dbReference>